<dbReference type="PANTHER" id="PTHR47018">
    <property type="entry name" value="CXC DOMAIN-CONTAINING PROTEIN-RELATED"/>
    <property type="match status" value="1"/>
</dbReference>
<organism evidence="1 2">
    <name type="scientific">Brassicogethes aeneus</name>
    <name type="common">Rape pollen beetle</name>
    <name type="synonym">Meligethes aeneus</name>
    <dbReference type="NCBI Taxonomy" id="1431903"/>
    <lineage>
        <taxon>Eukaryota</taxon>
        <taxon>Metazoa</taxon>
        <taxon>Ecdysozoa</taxon>
        <taxon>Arthropoda</taxon>
        <taxon>Hexapoda</taxon>
        <taxon>Insecta</taxon>
        <taxon>Pterygota</taxon>
        <taxon>Neoptera</taxon>
        <taxon>Endopterygota</taxon>
        <taxon>Coleoptera</taxon>
        <taxon>Polyphaga</taxon>
        <taxon>Cucujiformia</taxon>
        <taxon>Nitidulidae</taxon>
        <taxon>Meligethinae</taxon>
        <taxon>Brassicogethes</taxon>
    </lineage>
</organism>
<accession>A0A9P0BAH2</accession>
<gene>
    <name evidence="1" type="ORF">MELIAE_LOCUS8993</name>
</gene>
<reference evidence="1" key="1">
    <citation type="submission" date="2021-12" db="EMBL/GenBank/DDBJ databases">
        <authorList>
            <person name="King R."/>
        </authorList>
    </citation>
    <scope>NUCLEOTIDE SEQUENCE</scope>
</reference>
<evidence type="ECO:0000313" key="1">
    <source>
        <dbReference type="EMBL" id="CAH0558731.1"/>
    </source>
</evidence>
<dbReference type="AlphaFoldDB" id="A0A9P0BAH2"/>
<dbReference type="PANTHER" id="PTHR47018:SF3">
    <property type="entry name" value="MYCBP-ASSOCIATED PROTEIN"/>
    <property type="match status" value="1"/>
</dbReference>
<dbReference type="EMBL" id="OV121137">
    <property type="protein sequence ID" value="CAH0558731.1"/>
    <property type="molecule type" value="Genomic_DNA"/>
</dbReference>
<dbReference type="Proteomes" id="UP001154078">
    <property type="component" value="Chromosome 6"/>
</dbReference>
<evidence type="ECO:0000313" key="2">
    <source>
        <dbReference type="Proteomes" id="UP001154078"/>
    </source>
</evidence>
<proteinExistence type="predicted"/>
<dbReference type="OrthoDB" id="6770940at2759"/>
<keyword evidence="2" id="KW-1185">Reference proteome</keyword>
<protein>
    <submittedName>
        <fullName evidence="1">Uncharacterized protein</fullName>
    </submittedName>
</protein>
<sequence length="219" mass="24946">MIMCFLGCMCHVMDGSGMKEALSTIYAANFVDKLLNGHAYARAIRAHMLVRLALGKIIIQQLVFEENLTNCWIGCIEDILLGRKSHTNLLEIAPMCYSLDTMFHERLEDLNDRGPTAQLWVQYIDMVPIAHNFIRAERLGDWNVHLTVVKKMLPYFHASGLFWSLCQVKAFVSTGHNDIRCIARLQHFLAVLQRGSLLFDGRKNSIVGLGQIWSLNRAR</sequence>
<name>A0A9P0BAH2_BRAAE</name>